<dbReference type="Proteomes" id="UP000224080">
    <property type="component" value="Unassembled WGS sequence"/>
</dbReference>
<proteinExistence type="predicted"/>
<feature type="region of interest" description="Disordered" evidence="1">
    <location>
        <begin position="151"/>
        <end position="189"/>
    </location>
</feature>
<reference evidence="2 3" key="1">
    <citation type="submission" date="2017-10" db="EMBL/GenBank/DDBJ databases">
        <title>Comparative genomics in systemic dimorphic fungi from Ajellomycetaceae.</title>
        <authorList>
            <person name="Munoz J.F."/>
            <person name="Mcewen J.G."/>
            <person name="Clay O.K."/>
            <person name="Cuomo C.A."/>
        </authorList>
    </citation>
    <scope>NUCLEOTIDE SEQUENCE [LARGE SCALE GENOMIC DNA]</scope>
    <source>
        <strain evidence="2 3">UAMH130</strain>
    </source>
</reference>
<protein>
    <submittedName>
        <fullName evidence="2">Uncharacterized protein</fullName>
    </submittedName>
</protein>
<sequence length="412" mass="46383">MATLREGKQASAETMTTPITPATVNQCTSEIVFQSTDWIVSCATHEMKQDIYTGHHLLDTADVKTLLTVDFSGKLPVHAEPPTYENSTCSESPITSSPPSEIADIDTPSSSSSCSLQTPVAKLKPILKKPTEPQSPQGFKLMEFDLETSAEYDDDSDMDEDEDEEDDDDNGDSETETDDSNWSNEYDEREYSDEGGSFVCFVNSVHFSAQDDICIIPSRDEIGDERAESEMTFHEQALRMQGSKRLPFEPYTVNRRDYDPNEHSHDVVDLDKQLFVASVNGIRNMNAEDYQPVVLSRTLNATPCDIAVLPITEHQVNAYLDRVVESLLGFFPYLFGKDEYNRLLDVAEVVTCFDDYNNVLYKPDSGLLQQAITRQLERRLADTALIIENNILDWVAGELIEPLGRHASFRWE</sequence>
<dbReference type="AlphaFoldDB" id="A0A2B7XJK7"/>
<feature type="compositionally biased region" description="Low complexity" evidence="1">
    <location>
        <begin position="87"/>
        <end position="102"/>
    </location>
</feature>
<accession>A0A2B7XJK7</accession>
<evidence type="ECO:0000313" key="3">
    <source>
        <dbReference type="Proteomes" id="UP000224080"/>
    </source>
</evidence>
<dbReference type="OrthoDB" id="4199007at2759"/>
<organism evidence="2 3">
    <name type="scientific">Blastomyces parvus</name>
    <dbReference type="NCBI Taxonomy" id="2060905"/>
    <lineage>
        <taxon>Eukaryota</taxon>
        <taxon>Fungi</taxon>
        <taxon>Dikarya</taxon>
        <taxon>Ascomycota</taxon>
        <taxon>Pezizomycotina</taxon>
        <taxon>Eurotiomycetes</taxon>
        <taxon>Eurotiomycetidae</taxon>
        <taxon>Onygenales</taxon>
        <taxon>Ajellomycetaceae</taxon>
        <taxon>Blastomyces</taxon>
    </lineage>
</organism>
<evidence type="ECO:0000256" key="1">
    <source>
        <dbReference type="SAM" id="MobiDB-lite"/>
    </source>
</evidence>
<dbReference type="EMBL" id="PDNC01000006">
    <property type="protein sequence ID" value="PGH09115.1"/>
    <property type="molecule type" value="Genomic_DNA"/>
</dbReference>
<comment type="caution">
    <text evidence="2">The sequence shown here is derived from an EMBL/GenBank/DDBJ whole genome shotgun (WGS) entry which is preliminary data.</text>
</comment>
<keyword evidence="3" id="KW-1185">Reference proteome</keyword>
<feature type="region of interest" description="Disordered" evidence="1">
    <location>
        <begin position="75"/>
        <end position="116"/>
    </location>
</feature>
<gene>
    <name evidence="2" type="ORF">GX51_00869</name>
</gene>
<name>A0A2B7XJK7_9EURO</name>
<evidence type="ECO:0000313" key="2">
    <source>
        <dbReference type="EMBL" id="PGH09115.1"/>
    </source>
</evidence>